<dbReference type="Proteomes" id="UP000220102">
    <property type="component" value="Unassembled WGS sequence"/>
</dbReference>
<dbReference type="RefSeq" id="WP_098075174.1">
    <property type="nucleotide sequence ID" value="NZ_PDEQ01000003.1"/>
</dbReference>
<evidence type="ECO:0000313" key="2">
    <source>
        <dbReference type="Proteomes" id="UP000220102"/>
    </source>
</evidence>
<reference evidence="1 2" key="1">
    <citation type="submission" date="2017-10" db="EMBL/GenBank/DDBJ databases">
        <title>Draft genome of Longibacter Salinarum.</title>
        <authorList>
            <person name="Goh K.M."/>
            <person name="Shamsir M.S."/>
            <person name="Lim S.W."/>
        </authorList>
    </citation>
    <scope>NUCLEOTIDE SEQUENCE [LARGE SCALE GENOMIC DNA]</scope>
    <source>
        <strain evidence="1 2">KCTC 52045</strain>
    </source>
</reference>
<dbReference type="OrthoDB" id="1493630at2"/>
<accession>A0A2A8CZH5</accession>
<sequence>MKRSISPLSALKRWASVGFIILAVSLAFGPRDAHAQRWLQTTQVVAPVQAETATRALLDTLVNVIDRSDSLVVKRSPDARERMPVEDLRNMLIDTEGIGLASANKVFIDYRFEVNRDGFEESVTELFFIYRPPGAGEEDIPIMYLSAKDEWVKSVLQEKGTAMVTNEAAIKPFGDQIAFAKLTRGQDVQVVEVGNRTVREGFRTKEQNLIERIMRLSYSSR</sequence>
<dbReference type="EMBL" id="PDEQ01000003">
    <property type="protein sequence ID" value="PEN14011.1"/>
    <property type="molecule type" value="Genomic_DNA"/>
</dbReference>
<comment type="caution">
    <text evidence="1">The sequence shown here is derived from an EMBL/GenBank/DDBJ whole genome shotgun (WGS) entry which is preliminary data.</text>
</comment>
<proteinExistence type="predicted"/>
<name>A0A2A8CZH5_9BACT</name>
<evidence type="ECO:0000313" key="1">
    <source>
        <dbReference type="EMBL" id="PEN14011.1"/>
    </source>
</evidence>
<organism evidence="1 2">
    <name type="scientific">Longibacter salinarum</name>
    <dbReference type="NCBI Taxonomy" id="1850348"/>
    <lineage>
        <taxon>Bacteria</taxon>
        <taxon>Pseudomonadati</taxon>
        <taxon>Rhodothermota</taxon>
        <taxon>Rhodothermia</taxon>
        <taxon>Rhodothermales</taxon>
        <taxon>Salisaetaceae</taxon>
        <taxon>Longibacter</taxon>
    </lineage>
</organism>
<gene>
    <name evidence="1" type="ORF">CRI94_08155</name>
</gene>
<keyword evidence="2" id="KW-1185">Reference proteome</keyword>
<protein>
    <submittedName>
        <fullName evidence="1">Uncharacterized protein</fullName>
    </submittedName>
</protein>
<dbReference type="AlphaFoldDB" id="A0A2A8CZH5"/>